<reference evidence="2" key="1">
    <citation type="journal article" date="2019" name="Int. J. Syst. Evol. Microbiol.">
        <title>The Global Catalogue of Microorganisms (GCM) 10K type strain sequencing project: providing services to taxonomists for standard genome sequencing and annotation.</title>
        <authorList>
            <consortium name="The Broad Institute Genomics Platform"/>
            <consortium name="The Broad Institute Genome Sequencing Center for Infectious Disease"/>
            <person name="Wu L."/>
            <person name="Ma J."/>
        </authorList>
    </citation>
    <scope>NUCLEOTIDE SEQUENCE [LARGE SCALE GENOMIC DNA]</scope>
    <source>
        <strain evidence="2">JCM 13006</strain>
    </source>
</reference>
<protein>
    <recommendedName>
        <fullName evidence="3">Dihydroorotate dehydrogenase</fullName>
    </recommendedName>
</protein>
<name>A0ABP9EAD3_9ACTN</name>
<dbReference type="Proteomes" id="UP001501752">
    <property type="component" value="Unassembled WGS sequence"/>
</dbReference>
<dbReference type="Pfam" id="PF18963">
    <property type="entry name" value="DUF5703"/>
    <property type="match status" value="1"/>
</dbReference>
<gene>
    <name evidence="1" type="ORF">GCM10023235_60480</name>
</gene>
<comment type="caution">
    <text evidence="1">The sequence shown here is derived from an EMBL/GenBank/DDBJ whole genome shotgun (WGS) entry which is preliminary data.</text>
</comment>
<dbReference type="RefSeq" id="WP_345700057.1">
    <property type="nucleotide sequence ID" value="NZ_BAABIS010000001.1"/>
</dbReference>
<dbReference type="InterPro" id="IPR043758">
    <property type="entry name" value="DUF5703"/>
</dbReference>
<evidence type="ECO:0000313" key="1">
    <source>
        <dbReference type="EMBL" id="GAA4873237.1"/>
    </source>
</evidence>
<organism evidence="1 2">
    <name type="scientific">Kitasatospora terrestris</name>
    <dbReference type="NCBI Taxonomy" id="258051"/>
    <lineage>
        <taxon>Bacteria</taxon>
        <taxon>Bacillati</taxon>
        <taxon>Actinomycetota</taxon>
        <taxon>Actinomycetes</taxon>
        <taxon>Kitasatosporales</taxon>
        <taxon>Streptomycetaceae</taxon>
        <taxon>Kitasatospora</taxon>
    </lineage>
</organism>
<evidence type="ECO:0000313" key="2">
    <source>
        <dbReference type="Proteomes" id="UP001501752"/>
    </source>
</evidence>
<keyword evidence="2" id="KW-1185">Reference proteome</keyword>
<evidence type="ECO:0008006" key="3">
    <source>
        <dbReference type="Google" id="ProtNLM"/>
    </source>
</evidence>
<dbReference type="EMBL" id="BAABIS010000001">
    <property type="protein sequence ID" value="GAA4873237.1"/>
    <property type="molecule type" value="Genomic_DNA"/>
</dbReference>
<sequence length="70" mass="8518">MTRPNPVRQPEYEYQSLRLPRGTTRNAARQLLTEHAEYGHWELDRLRLYPDGSRTVLLRRRIIRQVRSSW</sequence>
<accession>A0ABP9EAD3</accession>
<proteinExistence type="predicted"/>